<dbReference type="Proteomes" id="UP000219993">
    <property type="component" value="Chromosome"/>
</dbReference>
<dbReference type="EMBL" id="CP021435">
    <property type="protein sequence ID" value="ATJ84248.1"/>
    <property type="molecule type" value="Genomic_DNA"/>
</dbReference>
<evidence type="ECO:0000313" key="3">
    <source>
        <dbReference type="Proteomes" id="UP000219993"/>
    </source>
</evidence>
<reference evidence="2 3" key="1">
    <citation type="journal article" date="2017" name="Sci. Rep.">
        <title>Revealing the Saline Adaptation Strategies of the Halophilic Bacterium Halomonas beimenensis through High-throughput Omics and Transposon Mutagenesis Approaches.</title>
        <authorList>
            <person name="Chen Y.H."/>
            <person name="Lin S.S."/>
            <person name="Shyu Y.T."/>
        </authorList>
    </citation>
    <scope>NUCLEOTIDE SEQUENCE [LARGE SCALE GENOMIC DNA]</scope>
    <source>
        <strain evidence="2 3">NTU-111</strain>
    </source>
</reference>
<sequence>MGHGGLSFSVVSRRHRDGPSREHDTLPAECVATYAYRCNVRTCPCLMDERREEPAVPDLAGHRTSGDPARRRRGCMTGAP</sequence>
<name>A0A291PBL2_9GAMM</name>
<dbReference type="KEGG" id="hbe:BEI_3261"/>
<keyword evidence="3" id="KW-1185">Reference proteome</keyword>
<feature type="region of interest" description="Disordered" evidence="1">
    <location>
        <begin position="1"/>
        <end position="24"/>
    </location>
</feature>
<protein>
    <submittedName>
        <fullName evidence="2">Uncharacterized protein</fullName>
    </submittedName>
</protein>
<dbReference type="AlphaFoldDB" id="A0A291PBL2"/>
<organism evidence="2 3">
    <name type="scientific">Halomonas beimenensis</name>
    <dbReference type="NCBI Taxonomy" id="475662"/>
    <lineage>
        <taxon>Bacteria</taxon>
        <taxon>Pseudomonadati</taxon>
        <taxon>Pseudomonadota</taxon>
        <taxon>Gammaproteobacteria</taxon>
        <taxon>Oceanospirillales</taxon>
        <taxon>Halomonadaceae</taxon>
        <taxon>Halomonas</taxon>
    </lineage>
</organism>
<proteinExistence type="predicted"/>
<gene>
    <name evidence="2" type="ORF">BEI_3261</name>
</gene>
<feature type="region of interest" description="Disordered" evidence="1">
    <location>
        <begin position="54"/>
        <end position="80"/>
    </location>
</feature>
<evidence type="ECO:0000313" key="2">
    <source>
        <dbReference type="EMBL" id="ATJ84248.1"/>
    </source>
</evidence>
<evidence type="ECO:0000256" key="1">
    <source>
        <dbReference type="SAM" id="MobiDB-lite"/>
    </source>
</evidence>
<feature type="compositionally biased region" description="Basic and acidic residues" evidence="1">
    <location>
        <begin position="54"/>
        <end position="69"/>
    </location>
</feature>
<accession>A0A291PBL2</accession>